<protein>
    <submittedName>
        <fullName evidence="5">Helix-turn-helix transcriptional regulator</fullName>
    </submittedName>
</protein>
<gene>
    <name evidence="5" type="ORF">LWC34_28900</name>
</gene>
<dbReference type="InterPro" id="IPR036388">
    <property type="entry name" value="WH-like_DNA-bd_sf"/>
</dbReference>
<evidence type="ECO:0000313" key="6">
    <source>
        <dbReference type="Proteomes" id="UP001521150"/>
    </source>
</evidence>
<keyword evidence="1" id="KW-0805">Transcription regulation</keyword>
<evidence type="ECO:0000256" key="3">
    <source>
        <dbReference type="ARBA" id="ARBA00023163"/>
    </source>
</evidence>
<reference evidence="5 6" key="1">
    <citation type="submission" date="2021-12" db="EMBL/GenBank/DDBJ databases">
        <title>Genome sequence of Kibdelosporangium philippinense ATCC 49844.</title>
        <authorList>
            <person name="Fedorov E.A."/>
            <person name="Omeragic M."/>
            <person name="Shalygina K.F."/>
            <person name="Maclea K.S."/>
        </authorList>
    </citation>
    <scope>NUCLEOTIDE SEQUENCE [LARGE SCALE GENOMIC DNA]</scope>
    <source>
        <strain evidence="5 6">ATCC 49844</strain>
    </source>
</reference>
<evidence type="ECO:0000256" key="2">
    <source>
        <dbReference type="ARBA" id="ARBA00023125"/>
    </source>
</evidence>
<keyword evidence="6" id="KW-1185">Reference proteome</keyword>
<organism evidence="5 6">
    <name type="scientific">Kibdelosporangium philippinense</name>
    <dbReference type="NCBI Taxonomy" id="211113"/>
    <lineage>
        <taxon>Bacteria</taxon>
        <taxon>Bacillati</taxon>
        <taxon>Actinomycetota</taxon>
        <taxon>Actinomycetes</taxon>
        <taxon>Pseudonocardiales</taxon>
        <taxon>Pseudonocardiaceae</taxon>
        <taxon>Kibdelosporangium</taxon>
    </lineage>
</organism>
<dbReference type="SUPFAM" id="SSF46785">
    <property type="entry name" value="Winged helix' DNA-binding domain"/>
    <property type="match status" value="1"/>
</dbReference>
<comment type="caution">
    <text evidence="5">The sequence shown here is derived from an EMBL/GenBank/DDBJ whole genome shotgun (WGS) entry which is preliminary data.</text>
</comment>
<dbReference type="InterPro" id="IPR036390">
    <property type="entry name" value="WH_DNA-bd_sf"/>
</dbReference>
<dbReference type="PROSITE" id="PS51118">
    <property type="entry name" value="HTH_HXLR"/>
    <property type="match status" value="1"/>
</dbReference>
<feature type="domain" description="HTH hxlR-type" evidence="4">
    <location>
        <begin position="13"/>
        <end position="111"/>
    </location>
</feature>
<name>A0ABS8ZG69_9PSEU</name>
<dbReference type="EMBL" id="JAJVCN010000002">
    <property type="protein sequence ID" value="MCE7006816.1"/>
    <property type="molecule type" value="Genomic_DNA"/>
</dbReference>
<dbReference type="Proteomes" id="UP001521150">
    <property type="component" value="Unassembled WGS sequence"/>
</dbReference>
<keyword evidence="3" id="KW-0804">Transcription</keyword>
<evidence type="ECO:0000259" key="4">
    <source>
        <dbReference type="PROSITE" id="PS51118"/>
    </source>
</evidence>
<dbReference type="PANTHER" id="PTHR33204:SF37">
    <property type="entry name" value="HTH-TYPE TRANSCRIPTIONAL REGULATOR YODB"/>
    <property type="match status" value="1"/>
</dbReference>
<evidence type="ECO:0000313" key="5">
    <source>
        <dbReference type="EMBL" id="MCE7006816.1"/>
    </source>
</evidence>
<keyword evidence="2" id="KW-0238">DNA-binding</keyword>
<dbReference type="RefSeq" id="WP_233728245.1">
    <property type="nucleotide sequence ID" value="NZ_JAJVCN010000002.1"/>
</dbReference>
<dbReference type="PANTHER" id="PTHR33204">
    <property type="entry name" value="TRANSCRIPTIONAL REGULATOR, MARR FAMILY"/>
    <property type="match status" value="1"/>
</dbReference>
<evidence type="ECO:0000256" key="1">
    <source>
        <dbReference type="ARBA" id="ARBA00023015"/>
    </source>
</evidence>
<dbReference type="Pfam" id="PF01638">
    <property type="entry name" value="HxlR"/>
    <property type="match status" value="1"/>
</dbReference>
<dbReference type="InterPro" id="IPR002577">
    <property type="entry name" value="HTH_HxlR"/>
</dbReference>
<sequence>MPTPAYNAFSAACPTREVLNLISGKWVGLTLTALAQGTQRYGELAGRIGGISHKMLTQTLRMLEQNGLVERKVTPTIPVTVDYSLTPLGSTLVPVVAAVKAWAEANVEQVRAAAASYEMPLGGGAETAALVAERASV</sequence>
<proteinExistence type="predicted"/>
<dbReference type="Gene3D" id="1.10.10.10">
    <property type="entry name" value="Winged helix-like DNA-binding domain superfamily/Winged helix DNA-binding domain"/>
    <property type="match status" value="1"/>
</dbReference>
<accession>A0ABS8ZG69</accession>